<accession>A0ABX7BXL8</accession>
<sequence>MIAKIGSALIALVAASLPVAAAPFHHPFGEWREYHRDWLAACPDVIDEDASDYYGFSCFASTGSQELNSAGLPAYKLTIFRNRLNGELDLAITVAADGVEADTSGVLKLSFGGGVAESFDFGRDLETRYNTVNQFFIVDPARKAALLDQLKERASLVLTVPLKGGAQPSKDVWLSLRGVTASIDFMAAYARRVAQY</sequence>
<evidence type="ECO:0000313" key="3">
    <source>
        <dbReference type="Proteomes" id="UP000595460"/>
    </source>
</evidence>
<keyword evidence="1" id="KW-0732">Signal</keyword>
<dbReference type="EMBL" id="CP068047">
    <property type="protein sequence ID" value="QQR35804.1"/>
    <property type="molecule type" value="Genomic_DNA"/>
</dbReference>
<feature type="signal peptide" evidence="1">
    <location>
        <begin position="1"/>
        <end position="21"/>
    </location>
</feature>
<protein>
    <submittedName>
        <fullName evidence="2">Uncharacterized protein</fullName>
    </submittedName>
</protein>
<dbReference type="Proteomes" id="UP000595460">
    <property type="component" value="Chromosome"/>
</dbReference>
<feature type="chain" id="PRO_5046405117" evidence="1">
    <location>
        <begin position="22"/>
        <end position="196"/>
    </location>
</feature>
<dbReference type="RefSeq" id="WP_201656147.1">
    <property type="nucleotide sequence ID" value="NZ_CP068047.1"/>
</dbReference>
<gene>
    <name evidence="2" type="ORF">JI749_15880</name>
</gene>
<keyword evidence="3" id="KW-1185">Reference proteome</keyword>
<reference evidence="2 3" key="1">
    <citation type="submission" date="2021-01" db="EMBL/GenBank/DDBJ databases">
        <title>Genome seq and assembly of Devosia sp. G19.</title>
        <authorList>
            <person name="Chhetri G."/>
        </authorList>
    </citation>
    <scope>NUCLEOTIDE SEQUENCE [LARGE SCALE GENOMIC DNA]</scope>
    <source>
        <strain evidence="2 3">G19</strain>
    </source>
</reference>
<name>A0ABX7BXL8_9HYPH</name>
<organism evidence="2 3">
    <name type="scientific">Devosia oryziradicis</name>
    <dbReference type="NCBI Taxonomy" id="2801335"/>
    <lineage>
        <taxon>Bacteria</taxon>
        <taxon>Pseudomonadati</taxon>
        <taxon>Pseudomonadota</taxon>
        <taxon>Alphaproteobacteria</taxon>
        <taxon>Hyphomicrobiales</taxon>
        <taxon>Devosiaceae</taxon>
        <taxon>Devosia</taxon>
    </lineage>
</organism>
<evidence type="ECO:0000313" key="2">
    <source>
        <dbReference type="EMBL" id="QQR35804.1"/>
    </source>
</evidence>
<evidence type="ECO:0000256" key="1">
    <source>
        <dbReference type="SAM" id="SignalP"/>
    </source>
</evidence>
<proteinExistence type="predicted"/>